<dbReference type="AlphaFoldDB" id="A0A158P7T0"/>
<name>A0A158P7T0_ANGCA</name>
<dbReference type="InterPro" id="IPR052782">
    <property type="entry name" value="Oocyte-zygote_transition_reg"/>
</dbReference>
<accession>A0A158P7T0</accession>
<dbReference type="Pfam" id="PF00102">
    <property type="entry name" value="Y_phosphatase"/>
    <property type="match status" value="1"/>
</dbReference>
<dbReference type="Gene3D" id="3.90.190.10">
    <property type="entry name" value="Protein tyrosine phosphatase superfamily"/>
    <property type="match status" value="1"/>
</dbReference>
<dbReference type="STRING" id="6313.A0A158P7T0"/>
<dbReference type="PROSITE" id="PS50055">
    <property type="entry name" value="TYR_PHOSPHATASE_PTP"/>
    <property type="match status" value="1"/>
</dbReference>
<dbReference type="Proteomes" id="UP000035642">
    <property type="component" value="Unassembled WGS sequence"/>
</dbReference>
<dbReference type="SUPFAM" id="SSF52799">
    <property type="entry name" value="(Phosphotyrosine protein) phosphatases II"/>
    <property type="match status" value="1"/>
</dbReference>
<reference evidence="3" key="2">
    <citation type="submission" date="2016-04" db="UniProtKB">
        <authorList>
            <consortium name="WormBaseParasite"/>
        </authorList>
    </citation>
    <scope>IDENTIFICATION</scope>
</reference>
<dbReference type="GO" id="GO:0004725">
    <property type="term" value="F:protein tyrosine phosphatase activity"/>
    <property type="evidence" value="ECO:0007669"/>
    <property type="project" value="InterPro"/>
</dbReference>
<evidence type="ECO:0000313" key="3">
    <source>
        <dbReference type="WBParaSite" id="ACAC_0000310501-mRNA-1"/>
    </source>
</evidence>
<dbReference type="InterPro" id="IPR029021">
    <property type="entry name" value="Prot-tyrosine_phosphatase-like"/>
</dbReference>
<keyword evidence="2" id="KW-1185">Reference proteome</keyword>
<protein>
    <submittedName>
        <fullName evidence="3">Tyrosine-protein phosphatase domain-containing protein</fullName>
    </submittedName>
</protein>
<feature type="domain" description="Tyrosine-protein phosphatase" evidence="1">
    <location>
        <begin position="35"/>
        <end position="109"/>
    </location>
</feature>
<dbReference type="PANTHER" id="PTHR46163">
    <property type="entry name" value="TYROSINE-PROTEIN PHOSPHATASE-RELATED"/>
    <property type="match status" value="1"/>
</dbReference>
<evidence type="ECO:0000259" key="1">
    <source>
        <dbReference type="PROSITE" id="PS50055"/>
    </source>
</evidence>
<dbReference type="WBParaSite" id="ACAC_0000310501-mRNA-1">
    <property type="protein sequence ID" value="ACAC_0000310501-mRNA-1"/>
    <property type="gene ID" value="ACAC_0000310501"/>
</dbReference>
<evidence type="ECO:0000313" key="2">
    <source>
        <dbReference type="Proteomes" id="UP000035642"/>
    </source>
</evidence>
<sequence>LRLNGSKPFFSQINIFKELHQRIALNPPTFDSFLENPTLNRSPNVLCLDRSRVILSTKYGNGNYCHASYVDSYERKDGYVFSQAPFSEETEELFWRMVIDVDPKMIIVLGSVEFTNITRATIATFVLLRSCAHTCADCTMDMVIHSKVDVI</sequence>
<dbReference type="InterPro" id="IPR000242">
    <property type="entry name" value="PTP_cat"/>
</dbReference>
<reference evidence="2" key="1">
    <citation type="submission" date="2012-09" db="EMBL/GenBank/DDBJ databases">
        <authorList>
            <person name="Martin A.A."/>
        </authorList>
    </citation>
    <scope>NUCLEOTIDE SEQUENCE</scope>
</reference>
<proteinExistence type="predicted"/>
<organism evidence="2 3">
    <name type="scientific">Angiostrongylus cantonensis</name>
    <name type="common">Rat lungworm</name>
    <dbReference type="NCBI Taxonomy" id="6313"/>
    <lineage>
        <taxon>Eukaryota</taxon>
        <taxon>Metazoa</taxon>
        <taxon>Ecdysozoa</taxon>
        <taxon>Nematoda</taxon>
        <taxon>Chromadorea</taxon>
        <taxon>Rhabditida</taxon>
        <taxon>Rhabditina</taxon>
        <taxon>Rhabditomorpha</taxon>
        <taxon>Strongyloidea</taxon>
        <taxon>Metastrongylidae</taxon>
        <taxon>Angiostrongylus</taxon>
    </lineage>
</organism>